<feature type="transmembrane region" description="Helical" evidence="10">
    <location>
        <begin position="401"/>
        <end position="428"/>
    </location>
</feature>
<dbReference type="PRINTS" id="PR00237">
    <property type="entry name" value="GPCRRHODOPSN"/>
</dbReference>
<feature type="region of interest" description="Disordered" evidence="9">
    <location>
        <begin position="1"/>
        <end position="41"/>
    </location>
</feature>
<evidence type="ECO:0000256" key="10">
    <source>
        <dbReference type="SAM" id="Phobius"/>
    </source>
</evidence>
<protein>
    <submittedName>
        <fullName evidence="12">Mas-related G-protein coupled receptor member X2</fullName>
    </submittedName>
</protein>
<dbReference type="PROSITE" id="PS50262">
    <property type="entry name" value="G_PROTEIN_RECEP_F1_2"/>
    <property type="match status" value="1"/>
</dbReference>
<evidence type="ECO:0000256" key="5">
    <source>
        <dbReference type="ARBA" id="ARBA00023136"/>
    </source>
</evidence>
<dbReference type="InterPro" id="IPR000276">
    <property type="entry name" value="GPCR_Rhodpsn"/>
</dbReference>
<evidence type="ECO:0000313" key="13">
    <source>
        <dbReference type="Proteomes" id="UP000028990"/>
    </source>
</evidence>
<feature type="transmembrane region" description="Helical" evidence="10">
    <location>
        <begin position="261"/>
        <end position="280"/>
    </location>
</feature>
<feature type="compositionally biased region" description="Acidic residues" evidence="9">
    <location>
        <begin position="192"/>
        <end position="202"/>
    </location>
</feature>
<evidence type="ECO:0000256" key="6">
    <source>
        <dbReference type="ARBA" id="ARBA00023170"/>
    </source>
</evidence>
<keyword evidence="5 10" id="KW-0472">Membrane</keyword>
<comment type="subcellular location">
    <subcellularLocation>
        <location evidence="1">Membrane</location>
        <topology evidence="1">Multi-pass membrane protein</topology>
    </subcellularLocation>
</comment>
<dbReference type="AlphaFoldDB" id="A0A091EME0"/>
<feature type="region of interest" description="Disordered" evidence="9">
    <location>
        <begin position="185"/>
        <end position="212"/>
    </location>
</feature>
<evidence type="ECO:0000256" key="1">
    <source>
        <dbReference type="ARBA" id="ARBA00004141"/>
    </source>
</evidence>
<dbReference type="Proteomes" id="UP000028990">
    <property type="component" value="Unassembled WGS sequence"/>
</dbReference>
<dbReference type="Gene3D" id="1.20.1070.10">
    <property type="entry name" value="Rhodopsin 7-helix transmembrane proteins"/>
    <property type="match status" value="1"/>
</dbReference>
<dbReference type="eggNOG" id="ENOG502RTWA">
    <property type="taxonomic scope" value="Eukaryota"/>
</dbReference>
<keyword evidence="7 8" id="KW-0807">Transducer</keyword>
<dbReference type="InterPro" id="IPR026234">
    <property type="entry name" value="MRGPCRFAMILY"/>
</dbReference>
<keyword evidence="4 8" id="KW-0297">G-protein coupled receptor</keyword>
<proteinExistence type="inferred from homology"/>
<feature type="transmembrane region" description="Helical" evidence="10">
    <location>
        <begin position="292"/>
        <end position="313"/>
    </location>
</feature>
<reference evidence="12 13" key="1">
    <citation type="submission" date="2013-11" db="EMBL/GenBank/DDBJ databases">
        <title>The Damaraland mole rat (Fukomys damarensis) genome and evolution of African mole rats.</title>
        <authorList>
            <person name="Gladyshev V.N."/>
            <person name="Fang X."/>
        </authorList>
    </citation>
    <scope>NUCLEOTIDE SEQUENCE [LARGE SCALE GENOMIC DNA]</scope>
    <source>
        <tissue evidence="12">Liver</tissue>
    </source>
</reference>
<feature type="transmembrane region" description="Helical" evidence="10">
    <location>
        <begin position="367"/>
        <end position="395"/>
    </location>
</feature>
<name>A0A091EME0_FUKDA</name>
<evidence type="ECO:0000256" key="8">
    <source>
        <dbReference type="RuleBase" id="RU000688"/>
    </source>
</evidence>
<feature type="compositionally biased region" description="Basic and acidic residues" evidence="9">
    <location>
        <begin position="1"/>
        <end position="11"/>
    </location>
</feature>
<evidence type="ECO:0000256" key="4">
    <source>
        <dbReference type="ARBA" id="ARBA00023040"/>
    </source>
</evidence>
<dbReference type="PANTHER" id="PTHR11334:SF34">
    <property type="entry name" value="MAS-RELATED G-PROTEIN COUPLED RECEPTOR MEMBER X3"/>
    <property type="match status" value="1"/>
</dbReference>
<keyword evidence="2 8" id="KW-0812">Transmembrane</keyword>
<feature type="domain" description="G-protein coupled receptors family 1 profile" evidence="11">
    <location>
        <begin position="272"/>
        <end position="437"/>
    </location>
</feature>
<keyword evidence="3 10" id="KW-1133">Transmembrane helix</keyword>
<dbReference type="GO" id="GO:0005886">
    <property type="term" value="C:plasma membrane"/>
    <property type="evidence" value="ECO:0007669"/>
    <property type="project" value="TreeGrafter"/>
</dbReference>
<gene>
    <name evidence="12" type="ORF">H920_01836</name>
</gene>
<dbReference type="PROSITE" id="PS00237">
    <property type="entry name" value="G_PROTEIN_RECEP_F1_1"/>
    <property type="match status" value="1"/>
</dbReference>
<evidence type="ECO:0000313" key="12">
    <source>
        <dbReference type="EMBL" id="KFO36761.1"/>
    </source>
</evidence>
<feature type="transmembrane region" description="Helical" evidence="10">
    <location>
        <begin position="325"/>
        <end position="346"/>
    </location>
</feature>
<sequence>MNSQKGLHDAESYSPTMALDARPRALLPGALNSPKDLQDAGTYSSARLRELSGGMRVTQEGTHQACWQKQHQGQQQQSLKLVLQKALENVAAEHNLHTSPLLVSKSPKTTTTYRKKDRGAELRTGNHKAVQRLDKAHIGAKLPSSSWSVFTKANKSPLMTDNPAGVSCLHHRTFCHIQQEEWREEHLKKEEEEKDEEEEEEEGIKKFSSPPLNRVEDRGTSGEFMSMNPTIPSGGMEPTTVNTSSSTVVPPVDNELLIPEWLIIITLTGLAGNAIVLWLLGFHTHRNSISVYILNLAAADFLFLCSFIIFYLGKLTDNINHVYYLYLHTMGLSSYITGLSMVSTISSERCLSVLFPIWYHCHHPRHMSAVTCALLWALSLLLISLIYTFCSLLFIRKYSLYLIMHFITAAWLIFLFVILSGSSLALLVRILCGFKRL</sequence>
<dbReference type="InterPro" id="IPR017452">
    <property type="entry name" value="GPCR_Rhodpsn_7TM"/>
</dbReference>
<dbReference type="PANTHER" id="PTHR11334">
    <property type="entry name" value="MAS-RELATED G-PROTEIN COUPLED RECEPTOR"/>
    <property type="match status" value="1"/>
</dbReference>
<evidence type="ECO:0000256" key="7">
    <source>
        <dbReference type="ARBA" id="ARBA00023224"/>
    </source>
</evidence>
<evidence type="ECO:0000259" key="11">
    <source>
        <dbReference type="PROSITE" id="PS50262"/>
    </source>
</evidence>
<organism evidence="12 13">
    <name type="scientific">Fukomys damarensis</name>
    <name type="common">Damaraland mole rat</name>
    <name type="synonym">Cryptomys damarensis</name>
    <dbReference type="NCBI Taxonomy" id="885580"/>
    <lineage>
        <taxon>Eukaryota</taxon>
        <taxon>Metazoa</taxon>
        <taxon>Chordata</taxon>
        <taxon>Craniata</taxon>
        <taxon>Vertebrata</taxon>
        <taxon>Euteleostomi</taxon>
        <taxon>Mammalia</taxon>
        <taxon>Eutheria</taxon>
        <taxon>Euarchontoglires</taxon>
        <taxon>Glires</taxon>
        <taxon>Rodentia</taxon>
        <taxon>Hystricomorpha</taxon>
        <taxon>Bathyergidae</taxon>
        <taxon>Fukomys</taxon>
    </lineage>
</organism>
<dbReference type="EMBL" id="KN121292">
    <property type="protein sequence ID" value="KFO36761.1"/>
    <property type="molecule type" value="Genomic_DNA"/>
</dbReference>
<dbReference type="PRINTS" id="PR02108">
    <property type="entry name" value="MRGPCRFAMILY"/>
</dbReference>
<keyword evidence="13" id="KW-1185">Reference proteome</keyword>
<comment type="similarity">
    <text evidence="8">Belongs to the G-protein coupled receptor 1 family.</text>
</comment>
<evidence type="ECO:0000256" key="9">
    <source>
        <dbReference type="SAM" id="MobiDB-lite"/>
    </source>
</evidence>
<dbReference type="Pfam" id="PF00001">
    <property type="entry name" value="7tm_1"/>
    <property type="match status" value="1"/>
</dbReference>
<keyword evidence="6 8" id="KW-0675">Receptor</keyword>
<dbReference type="SUPFAM" id="SSF81321">
    <property type="entry name" value="Family A G protein-coupled receptor-like"/>
    <property type="match status" value="1"/>
</dbReference>
<dbReference type="GO" id="GO:0004930">
    <property type="term" value="F:G protein-coupled receptor activity"/>
    <property type="evidence" value="ECO:0007669"/>
    <property type="project" value="UniProtKB-KW"/>
</dbReference>
<accession>A0A091EME0</accession>
<evidence type="ECO:0000256" key="2">
    <source>
        <dbReference type="ARBA" id="ARBA00022692"/>
    </source>
</evidence>
<evidence type="ECO:0000256" key="3">
    <source>
        <dbReference type="ARBA" id="ARBA00022989"/>
    </source>
</evidence>